<evidence type="ECO:0000256" key="9">
    <source>
        <dbReference type="ARBA" id="ARBA00022677"/>
    </source>
</evidence>
<evidence type="ECO:0000256" key="17">
    <source>
        <dbReference type="ARBA" id="ARBA00022840"/>
    </source>
</evidence>
<evidence type="ECO:0000256" key="10">
    <source>
        <dbReference type="ARBA" id="ARBA00022679"/>
    </source>
</evidence>
<evidence type="ECO:0000256" key="21">
    <source>
        <dbReference type="ARBA" id="ARBA00048778"/>
    </source>
</evidence>
<dbReference type="GO" id="GO:0008270">
    <property type="term" value="F:zinc ion binding"/>
    <property type="evidence" value="ECO:0007669"/>
    <property type="project" value="UniProtKB-KW"/>
</dbReference>
<keyword evidence="16" id="KW-0862">Zinc</keyword>
<evidence type="ECO:0000256" key="22">
    <source>
        <dbReference type="PROSITE-ProRule" id="PRU00175"/>
    </source>
</evidence>
<keyword evidence="12" id="KW-0547">Nucleotide-binding</keyword>
<dbReference type="SMART" id="SM00382">
    <property type="entry name" value="AAA"/>
    <property type="match status" value="2"/>
</dbReference>
<keyword evidence="17" id="KW-0067">ATP-binding</keyword>
<proteinExistence type="inferred from homology"/>
<comment type="caution">
    <text evidence="26">The sequence shown here is derived from an EMBL/GenBank/DDBJ whole genome shotgun (WGS) entry which is preliminary data.</text>
</comment>
<comment type="similarity">
    <text evidence="5">Belongs to the AAA ATPase family.</text>
</comment>
<accession>A0A9D3MR89</accession>
<evidence type="ECO:0000256" key="8">
    <source>
        <dbReference type="ARBA" id="ARBA00022657"/>
    </source>
</evidence>
<dbReference type="EC" id="2.3.2.27" evidence="6"/>
<dbReference type="FunFam" id="3.40.50.300:FF:000491">
    <property type="entry name" value="E3 ubiquitin-protein ligase RNF213"/>
    <property type="match status" value="1"/>
</dbReference>
<evidence type="ECO:0000256" key="1">
    <source>
        <dbReference type="ARBA" id="ARBA00000900"/>
    </source>
</evidence>
<dbReference type="GO" id="GO:0005811">
    <property type="term" value="C:lipid droplet"/>
    <property type="evidence" value="ECO:0007669"/>
    <property type="project" value="UniProtKB-SubCell"/>
</dbReference>
<evidence type="ECO:0000256" key="11">
    <source>
        <dbReference type="ARBA" id="ARBA00022723"/>
    </source>
</evidence>
<evidence type="ECO:0000256" key="14">
    <source>
        <dbReference type="ARBA" id="ARBA00022786"/>
    </source>
</evidence>
<dbReference type="InterPro" id="IPR027417">
    <property type="entry name" value="P-loop_NTPase"/>
</dbReference>
<evidence type="ECO:0000256" key="20">
    <source>
        <dbReference type="ARBA" id="ARBA00023268"/>
    </source>
</evidence>
<evidence type="ECO:0000259" key="25">
    <source>
        <dbReference type="PROSITE" id="PS50089"/>
    </source>
</evidence>
<keyword evidence="13 22" id="KW-0863">Zinc-finger</keyword>
<feature type="domain" description="RING-type" evidence="25">
    <location>
        <begin position="3577"/>
        <end position="3615"/>
    </location>
</feature>
<dbReference type="Proteomes" id="UP001044222">
    <property type="component" value="Unassembled WGS sequence"/>
</dbReference>
<evidence type="ECO:0000256" key="3">
    <source>
        <dbReference type="ARBA" id="ARBA00004514"/>
    </source>
</evidence>
<dbReference type="Gene3D" id="3.40.50.300">
    <property type="entry name" value="P-loop containing nucleotide triphosphate hydrolases"/>
    <property type="match status" value="2"/>
</dbReference>
<evidence type="ECO:0000256" key="7">
    <source>
        <dbReference type="ARBA" id="ARBA00022490"/>
    </source>
</evidence>
<evidence type="ECO:0000256" key="24">
    <source>
        <dbReference type="SAM" id="MobiDB-lite"/>
    </source>
</evidence>
<gene>
    <name evidence="26" type="ORF">ANANG_G00026970</name>
</gene>
<organism evidence="26 27">
    <name type="scientific">Anguilla anguilla</name>
    <name type="common">European freshwater eel</name>
    <name type="synonym">Muraena anguilla</name>
    <dbReference type="NCBI Taxonomy" id="7936"/>
    <lineage>
        <taxon>Eukaryota</taxon>
        <taxon>Metazoa</taxon>
        <taxon>Chordata</taxon>
        <taxon>Craniata</taxon>
        <taxon>Vertebrata</taxon>
        <taxon>Euteleostomi</taxon>
        <taxon>Actinopterygii</taxon>
        <taxon>Neopterygii</taxon>
        <taxon>Teleostei</taxon>
        <taxon>Anguilliformes</taxon>
        <taxon>Anguillidae</taxon>
        <taxon>Anguilla</taxon>
    </lineage>
</organism>
<dbReference type="InterPro" id="IPR003593">
    <property type="entry name" value="AAA+_ATPase"/>
</dbReference>
<evidence type="ECO:0000256" key="19">
    <source>
        <dbReference type="ARBA" id="ARBA00023098"/>
    </source>
</evidence>
<feature type="coiled-coil region" evidence="23">
    <location>
        <begin position="2277"/>
        <end position="2304"/>
    </location>
</feature>
<comment type="catalytic activity">
    <reaction evidence="21">
        <text>ATP + H2O = ADP + phosphate + H(+)</text>
        <dbReference type="Rhea" id="RHEA:13065"/>
        <dbReference type="ChEBI" id="CHEBI:15377"/>
        <dbReference type="ChEBI" id="CHEBI:15378"/>
        <dbReference type="ChEBI" id="CHEBI:30616"/>
        <dbReference type="ChEBI" id="CHEBI:43474"/>
        <dbReference type="ChEBI" id="CHEBI:456216"/>
    </reaction>
    <physiologicalReaction direction="left-to-right" evidence="21">
        <dbReference type="Rhea" id="RHEA:13066"/>
    </physiologicalReaction>
</comment>
<evidence type="ECO:0000256" key="13">
    <source>
        <dbReference type="ARBA" id="ARBA00022771"/>
    </source>
</evidence>
<dbReference type="InterPro" id="IPR046439">
    <property type="entry name" value="ZF_RZ_dom"/>
</dbReference>
<comment type="catalytic activity">
    <reaction evidence="1">
        <text>S-ubiquitinyl-[E2 ubiquitin-conjugating enzyme]-L-cysteine + [acceptor protein]-L-lysine = [E2 ubiquitin-conjugating enzyme]-L-cysteine + N(6)-ubiquitinyl-[acceptor protein]-L-lysine.</text>
        <dbReference type="EC" id="2.3.2.27"/>
    </reaction>
</comment>
<feature type="region of interest" description="Disordered" evidence="24">
    <location>
        <begin position="1342"/>
        <end position="1361"/>
    </location>
</feature>
<dbReference type="GO" id="GO:0016020">
    <property type="term" value="C:membrane"/>
    <property type="evidence" value="ECO:0007669"/>
    <property type="project" value="TreeGrafter"/>
</dbReference>
<evidence type="ECO:0000256" key="16">
    <source>
        <dbReference type="ARBA" id="ARBA00022833"/>
    </source>
</evidence>
<evidence type="ECO:0000256" key="5">
    <source>
        <dbReference type="ARBA" id="ARBA00006914"/>
    </source>
</evidence>
<name>A0A9D3MR89_ANGAN</name>
<dbReference type="GO" id="GO:0006629">
    <property type="term" value="P:lipid metabolic process"/>
    <property type="evidence" value="ECO:0007669"/>
    <property type="project" value="UniProtKB-KW"/>
</dbReference>
<dbReference type="EMBL" id="JAFIRN010000002">
    <property type="protein sequence ID" value="KAG5853532.1"/>
    <property type="molecule type" value="Genomic_DNA"/>
</dbReference>
<dbReference type="GO" id="GO:0005524">
    <property type="term" value="F:ATP binding"/>
    <property type="evidence" value="ECO:0007669"/>
    <property type="project" value="UniProtKB-KW"/>
</dbReference>
<dbReference type="CDD" id="cd00009">
    <property type="entry name" value="AAA"/>
    <property type="match status" value="1"/>
</dbReference>
<dbReference type="PROSITE" id="PS50089">
    <property type="entry name" value="ZF_RING_2"/>
    <property type="match status" value="1"/>
</dbReference>
<dbReference type="SUPFAM" id="SSF52540">
    <property type="entry name" value="P-loop containing nucleoside triphosphate hydrolases"/>
    <property type="match status" value="2"/>
</dbReference>
<dbReference type="GO" id="GO:2000051">
    <property type="term" value="P:negative regulation of non-canonical Wnt signaling pathway"/>
    <property type="evidence" value="ECO:0007669"/>
    <property type="project" value="TreeGrafter"/>
</dbReference>
<evidence type="ECO:0000256" key="4">
    <source>
        <dbReference type="ARBA" id="ARBA00004906"/>
    </source>
</evidence>
<evidence type="ECO:0000256" key="2">
    <source>
        <dbReference type="ARBA" id="ARBA00004502"/>
    </source>
</evidence>
<keyword evidence="23" id="KW-0175">Coiled coil</keyword>
<evidence type="ECO:0000256" key="6">
    <source>
        <dbReference type="ARBA" id="ARBA00012483"/>
    </source>
</evidence>
<keyword evidence="8" id="KW-0037">Angiogenesis</keyword>
<keyword evidence="27" id="KW-1185">Reference proteome</keyword>
<evidence type="ECO:0000256" key="23">
    <source>
        <dbReference type="SAM" id="Coils"/>
    </source>
</evidence>
<dbReference type="GO" id="GO:0005730">
    <property type="term" value="C:nucleolus"/>
    <property type="evidence" value="ECO:0007669"/>
    <property type="project" value="TreeGrafter"/>
</dbReference>
<evidence type="ECO:0000256" key="12">
    <source>
        <dbReference type="ARBA" id="ARBA00022741"/>
    </source>
</evidence>
<evidence type="ECO:0000256" key="15">
    <source>
        <dbReference type="ARBA" id="ARBA00022801"/>
    </source>
</evidence>
<keyword evidence="7" id="KW-0963">Cytoplasm</keyword>
<keyword evidence="19" id="KW-0443">Lipid metabolism</keyword>
<evidence type="ECO:0000313" key="26">
    <source>
        <dbReference type="EMBL" id="KAG5853532.1"/>
    </source>
</evidence>
<feature type="region of interest" description="Disordered" evidence="24">
    <location>
        <begin position="4101"/>
        <end position="4126"/>
    </location>
</feature>
<reference evidence="26" key="1">
    <citation type="submission" date="2021-01" db="EMBL/GenBank/DDBJ databases">
        <title>A chromosome-scale assembly of European eel, Anguilla anguilla.</title>
        <authorList>
            <person name="Henkel C."/>
            <person name="Jong-Raadsen S.A."/>
            <person name="Dufour S."/>
            <person name="Weltzien F.-A."/>
            <person name="Palstra A.P."/>
            <person name="Pelster B."/>
            <person name="Spaink H.P."/>
            <person name="Van Den Thillart G.E."/>
            <person name="Jansen H."/>
            <person name="Zahm M."/>
            <person name="Klopp C."/>
            <person name="Cedric C."/>
            <person name="Louis A."/>
            <person name="Berthelot C."/>
            <person name="Parey E."/>
            <person name="Roest Crollius H."/>
            <person name="Montfort J."/>
            <person name="Robinson-Rechavi M."/>
            <person name="Bucao C."/>
            <person name="Bouchez O."/>
            <person name="Gislard M."/>
            <person name="Lluch J."/>
            <person name="Milhes M."/>
            <person name="Lampietro C."/>
            <person name="Lopez Roques C."/>
            <person name="Donnadieu C."/>
            <person name="Braasch I."/>
            <person name="Desvignes T."/>
            <person name="Postlethwait J."/>
            <person name="Bobe J."/>
            <person name="Guiguen Y."/>
            <person name="Dirks R."/>
        </authorList>
    </citation>
    <scope>NUCLEOTIDE SEQUENCE</scope>
    <source>
        <strain evidence="26">Tag_6206</strain>
        <tissue evidence="26">Liver</tissue>
    </source>
</reference>
<dbReference type="GO" id="GO:0061630">
    <property type="term" value="F:ubiquitin protein ligase activity"/>
    <property type="evidence" value="ECO:0007669"/>
    <property type="project" value="UniProtKB-EC"/>
</dbReference>
<evidence type="ECO:0000256" key="18">
    <source>
        <dbReference type="ARBA" id="ARBA00022859"/>
    </source>
</evidence>
<dbReference type="PANTHER" id="PTHR22605:SF18">
    <property type="entry name" value="E3 UBIQUITIN-PROTEIN LIGASE RNF213-ALPHA"/>
    <property type="match status" value="1"/>
</dbReference>
<keyword evidence="18" id="KW-0391">Immunity</keyword>
<keyword evidence="14" id="KW-0833">Ubl conjugation pathway</keyword>
<dbReference type="GO" id="GO:0016887">
    <property type="term" value="F:ATP hydrolysis activity"/>
    <property type="evidence" value="ECO:0007669"/>
    <property type="project" value="InterPro"/>
</dbReference>
<keyword evidence="10" id="KW-0808">Transferase</keyword>
<dbReference type="InterPro" id="IPR001841">
    <property type="entry name" value="Znf_RING"/>
</dbReference>
<dbReference type="SUPFAM" id="SSF57850">
    <property type="entry name" value="RING/U-box"/>
    <property type="match status" value="1"/>
</dbReference>
<dbReference type="FunFam" id="3.40.50.300:FF:000804">
    <property type="entry name" value="E3 ubiquitin-protein ligase RNF213"/>
    <property type="match status" value="1"/>
</dbReference>
<dbReference type="GO" id="GO:0005829">
    <property type="term" value="C:cytosol"/>
    <property type="evidence" value="ECO:0007669"/>
    <property type="project" value="UniProtKB-SubCell"/>
</dbReference>
<protein>
    <recommendedName>
        <fullName evidence="6">RING-type E3 ubiquitin transferase</fullName>
        <ecNumber evidence="6">2.3.2.27</ecNumber>
    </recommendedName>
</protein>
<keyword evidence="20" id="KW-0511">Multifunctional enzyme</keyword>
<comment type="pathway">
    <text evidence="4">Protein modification; protein ubiquitination.</text>
</comment>
<dbReference type="Pfam" id="PF20173">
    <property type="entry name" value="ZnF_RZ-type"/>
    <property type="match status" value="1"/>
</dbReference>
<keyword evidence="15" id="KW-0378">Hydrolase</keyword>
<evidence type="ECO:0000313" key="27">
    <source>
        <dbReference type="Proteomes" id="UP001044222"/>
    </source>
</evidence>
<dbReference type="PANTHER" id="PTHR22605">
    <property type="entry name" value="RZ-TYPE DOMAIN-CONTAINING PROTEIN"/>
    <property type="match status" value="1"/>
</dbReference>
<dbReference type="Gene3D" id="3.30.40.10">
    <property type="entry name" value="Zinc/RING finger domain, C3HC4 (zinc finger)"/>
    <property type="match status" value="1"/>
</dbReference>
<dbReference type="InterPro" id="IPR031248">
    <property type="entry name" value="RNF213"/>
</dbReference>
<dbReference type="InterPro" id="IPR013083">
    <property type="entry name" value="Znf_RING/FYVE/PHD"/>
</dbReference>
<dbReference type="GO" id="GO:0002376">
    <property type="term" value="P:immune system process"/>
    <property type="evidence" value="ECO:0007669"/>
    <property type="project" value="UniProtKB-KW"/>
</dbReference>
<dbReference type="GO" id="GO:0006511">
    <property type="term" value="P:ubiquitin-dependent protein catabolic process"/>
    <property type="evidence" value="ECO:0007669"/>
    <property type="project" value="TreeGrafter"/>
</dbReference>
<comment type="subcellular location">
    <subcellularLocation>
        <location evidence="3">Cytoplasm</location>
        <location evidence="3">Cytosol</location>
    </subcellularLocation>
    <subcellularLocation>
        <location evidence="2">Lipid droplet</location>
    </subcellularLocation>
</comment>
<keyword evidence="11" id="KW-0479">Metal-binding</keyword>
<sequence>MSPYPINTLCTKQERLDTNFSMSIFTKWMQKEIVNRCLQVMNLQTQQGEWHQYDDIIWAEPGRGVMTRLRRFIGRKEGRDTAGGRHLAGKVMLEMIFDLLRSWSAVNVENFLIHLDQFFAVNCSSFVFEGDRPTVWESLGYGLAQVKGLLREFLLENVVPQKEGGREKTLLGDPLKAGLLITMLVWHEYQELHNTEELSYMCDLLCLPQMPREDFHVYWRDLTSGFQDPLCGLEVQKSLEHFCYLALKVEKWILVLPLLHLLRGDCKPFEPLSPSLTPSMGFKAWAGLREISLPDLQSNSQYTRALMKVMAEHTHLVEVDRLLSRSWLYLLGVEAVKEFCSSVPVDLHDVLQWLCFRLGAEFSRKHEAVQKLLVYLSQSIKEQKFRCYDAGYGKDCLTVSLKLLESICQAAMEQRFYKLPTACVTLVSTVADFTASVHENHSEQNEAQLNCSTSEELEQMLKMIRDWMRKTFDNKLLRTVTQSSTFFSRYETEAWNNILSLTLGGEQFTELWRTTLLNDFEGKLKKECSMDQIEIYCNQMEEVNRKFPTLSACLEKCALESVTSVCQEVWETGVRPGPAGLAPDTSEGYLEGEEAVLEHLLTWSIAKDVFQLQGTDGKLTKELIDGARERMAVATSTFSEVSNKFLTGNIKMRSLNRILKNKDAFLELLKIDGLSMNERCRNSAAMKSLMKFREDEVKSINHERALLRNLLEVCQALQEYITVDLEDLESKLGVTVEEKTLDEFMEVYQPDNISSEKLGVVTCFELPPGMREMAEALHMFRDSFIFNMCWKNQAKALSHSDDIMGEMGAAPVIRASLHEIHKEVFQPCYCRYREIYDNLRSGGLTLQEVDKIFEDYTGKYDELTDDLQIMRKIDPLTDKHWIHKRVQQIEQYHELHLALQSVKVIMEAKQILCPQGDFHILDTLLGATDAEFKRKTLDHIDSDLIKVKKEVAMTEKQRLCLQELYLRKNFILWLKEALQDLNELKVFVDLASISAGENDLDVDRVACFHDAVLGYSSVLYELKPDAGFRAFKEALGKLWKALKNDCNLPEKLRDSERHLEWLKTVKESHGSVELSSLSLASAINKKGLYIIRAQNQKKLTLDTTLKLEILEEHTEEEQQQEVQGMHSYTLEDLRELLNKLMLMSRKGDKGQRGEVDHFSEVFSSVQRMALAFIELHAAGNPLFQCWEAKISCQPNSKASIVMDFHLGSGVDVDKVAVEGDLLEQLPELCRKMEQYLSTWKDFMNEQRSMHYYLNYYTAEQVVYLCNRLCPGTQTPTLDGQMVTMLSFIRPGCDAQGLREMLRVFWGDFHSGDALQEQRDEVDLQAFAEEEQVWEEEKEEVWEVEDEKEEEKLKEEEGEEEAWGSMEITLEPAFRGGGSVHSNYVLSGPLGQTSGFGQLDLLWDTYMRDMRHFLPHTLDVPSLGRLLGQLANQGVEDWRKEDTKVVRRSLPGGFSSSRPNLVVCPPAEILTSCLCIYMASELEPLPSYDEVLLCDPNTPYQQVELFFRRCLTAGYRGQKIYTLLHADRLAYDVSFKAEQLFQALSLRCTHDYRLVIICSSSREHAYLPSAFSQYRLLAIPQEPLERVRSYLSRHYTVPADQPSAADVFKGRQFVGVVSSKRAGVGKSMYIQRLYEKLKESSIEEVALLKCIRLIEPQVDENAILKSLLNTPEGKDLTIFHFDVMSSVQKGVHEFLFRLLILRYLMDSEGRMWKCSRGQLYLIEILRSAQDLRQNIPRVGAHEHFSFLDVFPTVTCRPPKEVLEQEIRCQGGAVKEDPLMDDQEFRSEAYQRPYQYLTRFHKGRNLDRFVYRGVEGTHVECLQILFVYCGVADPSWAELRNFCWFLNVQLRDCETSMFCDMDFVGDTLQGFRNFVVDFMILMAKDFATPSLSISDQSPGRLQVDLSGVNEEDLAPFRIRKRWEVEPHPYIFFNGDHLSITFIGFHLRKNGQNSVDAIHPNSGAVIRRNIMTVQLYEGLQLQRVPFNIDFDTLSRSEKIKQLCNVLGVPQTVDPDKTYELTTDNILKMLAIHMRFRCDIPVVLMGETGCGKTRLIKFLCDLRRAGANTQNMTLVKVHGGTTSKMIYNKVREAEAKAATNKREHKLDSVLFFDEANTTEAVSSIKEVLCDGTVEGERFAVGTGLQIIAACNPYRKHSDEMIQRLESAGLGYRVRAGKTEEKLGSIPLRQLVYRVQVLPPSMIPLVWDFGQLNDQTEKVYIQQIVQRVVQNSSIDSKYSAMMVNALSLSQRYMRSRKDECSFVSLRDVERCVQVFLWFHNKNRLLIDELNKYLRKKLNLEKKKQTVEDERRDSVVWALVMALGVCYHACLENKEGYRKEICKTLPKGYTPQKVLHEITLVQDLLLNGVPLGRTIARNTALKENVFMMLVCIELRIPLFLVGKPGSSKSLSKTLVADAMQGQAAHTELFRRLKQVHLVSFQCSPHSTPEGIINTFKQCARFQEGKNLDEYVSVVVLDEIGLAEDSPKMPLKTLHPLLEEGCIDDEPLPHKKVGFVGISNWALDPAKMNRGVFVSRGDPDEKELIESARGICSSDKMVLEKVQDVFLPFAKAYLRTTEGKGFFGLRDYYSLIKMVFDSSKTSKQRPSAEQIVEAVLRNFSGRDDMDVVSIFTDSMHISPNLEGTISTIELVRKNILAIGSKNECRYLLVLTKNYAALQILQQMFFSDQHHPEIIFGSSFPKDQEYTQICCNINRVKICMETGQTVILLNLQNLYESLYDALNQYYVCLGGQNYVDLGLGTHRVKCRVHPDFRLIVIEEKEVVYRQFPVPLINRLEKHYLDINAVLRSDQKEMVKELEGWVEQFITPNQNSMAVQRQKYQPPDVFIGYHSDTCSSVVLQVTEKLKQEKEMSEFRRRVLQQAKLMLLNCATPDSVVRLQDTALPSTEAEFLTQVYFQEQQHSSLAEFILSHMHMEEWHHSHITEVTTFSRLLTASDVAQLRDVVKIPTTELLSLQQFDTEQSFLKTIRNFLDSTPDDKMLIIQTDFDDGTQSACILASAKYSAINEINKVGEAEMTGKVFVYFITKLPRVEGGTSYVGFHGGNWSSVHIDDLRRSKDIVSDIKALRNISISQLFQDKTDQKDPMDAMEVEEAFPEQVEGALLEALDTTELVRSCVQSAVSMLRDQAEGGARCTRRVEILLTLLADNDETSAMFLKTVKRRIHYLLVAQDSHTLTSKNWVFKEASNVNALQEGGTFKHTLWKRVQVAVTPLLARLVSVLDRDCNLDLLLDCKSGESVKKLWLDMFGDESLLEIPYARPNYGTESQTVLVHSHIQTGHGVGCAMPFSWRVREHLEEVWTQVQHRDDRTQQKFEEIFGKTPLGQLISHTDRETHKELFQRYLQDFVSMAMKVTSEDELQLLCRALTSCINELNVRRPAASPPSLPWVHVAYQQFRTRLHNLHRMLTLLPHLAPPLLGTTPTGETGEMVLDVLAAVACVEQLEPQLQSDAQHLAWLRQVKSLQVPLQLVCAQPVPAHWGQRSRAVIGRVRNGWNRIFVLSLFVEHLLLGVESVDEKLTALLLDHTLRLGRVLEKNSDLKLETSFVAVVEVLKSCKDRASRCVFEYGLGPCPMCCGDPQEPLVLPCGDVFCLGCGRQWLVPGQMFCPKCMSPVPDDFPLSVSEDVSGLIKFSKQCHSFFIELVSSVCFRGNCPPSQGVIHHLLSYLMVEAEPVPLIRGRSQILTKALSPFHESVDRSPVVRSVVLKLLLKYSFSNVREYLQQHLSSVEQSIIVEEGDKCNLYALYINCLEDSLFERLQCHTATERRSFLQVERDFLNYFLSCDPTSVRTVTVEQLQQVARVRLCLDVAAELLTQGLLDTPAEPQAGASCFLDSVRNLCVRGGNDWYRVYLIRLLCGRRGVEFVQNLLKEEALPWLFPQEILMQKNQDGGQMDQYLVCGEGYGAVREAVAKATAGCPTKDIKAACEGCGGSPAERTVYLLLAVFREVTTLYRATNPVLLPKPKLCRALEGFIRNSRVLESQGARTFATALVRNSLGPLCVRADRPGVEHTLTELAVHLSAVLRCGEGGVLAPLRQLAMSPSNMRNSFLPTMPEDMQYMAVKACTEKLEWYTCRNGHPCAIGECGRPAQTRPVFGLRGRNRRDRTQPGHILGDPSRRGDGDALDTRNLPPVAFAVLRLLTHLALLLGAAADPQCVSQIIRPSVQDPGAFLMQHLRKDLEQLTQTLGLGADDTVTAIHLLLSSLLEPHLPRSGHGPFGGSLSTKEARHGWETTVITDIITPQLKNLEQRLKEVNVAIRCDSRVNSNPVMKVVFGDPRLFLSTLPRDSLVHRGAVWSCRERVSLPHLAHVLGQNGGKDAFPLLWTFLQKEAELRLVKFLPDIVALQRDLVRRFQNRTDLTYGTIGELIQNQREAARMTWEKRIRTFLSVWNQLRLSLATNGEIKIPAELCEEDLALSSDLQVLLPQRQGVGLCSTALVSYLIALHNQLVYATDRHTGEQTRYGNRGDGHR</sequence>
<keyword evidence="9" id="KW-0551">Lipid droplet</keyword>
<dbReference type="GO" id="GO:0002040">
    <property type="term" value="P:sprouting angiogenesis"/>
    <property type="evidence" value="ECO:0007669"/>
    <property type="project" value="TreeGrafter"/>
</dbReference>